<evidence type="ECO:0000313" key="1">
    <source>
        <dbReference type="EMBL" id="KAL1583993.1"/>
    </source>
</evidence>
<accession>A0AB34KGX2</accession>
<dbReference type="GeneID" id="96008887"/>
<proteinExistence type="predicted"/>
<dbReference type="InterPro" id="IPR036005">
    <property type="entry name" value="Creatinase/aminopeptidase-like"/>
</dbReference>
<keyword evidence="2" id="KW-1185">Reference proteome</keyword>
<organism evidence="1 2">
    <name type="scientific">Cladosporium halotolerans</name>
    <dbReference type="NCBI Taxonomy" id="1052096"/>
    <lineage>
        <taxon>Eukaryota</taxon>
        <taxon>Fungi</taxon>
        <taxon>Dikarya</taxon>
        <taxon>Ascomycota</taxon>
        <taxon>Pezizomycotina</taxon>
        <taxon>Dothideomycetes</taxon>
        <taxon>Dothideomycetidae</taxon>
        <taxon>Cladosporiales</taxon>
        <taxon>Cladosporiaceae</taxon>
        <taxon>Cladosporium</taxon>
    </lineage>
</organism>
<reference evidence="1 2" key="1">
    <citation type="journal article" date="2020" name="Microbiol. Resour. Announc.">
        <title>Draft Genome Sequence of a Cladosporium Species Isolated from the Mesophotic Ascidian Didemnum maculosum.</title>
        <authorList>
            <person name="Gioti A."/>
            <person name="Siaperas R."/>
            <person name="Nikolaivits E."/>
            <person name="Le Goff G."/>
            <person name="Ouazzani J."/>
            <person name="Kotoulas G."/>
            <person name="Topakas E."/>
        </authorList>
    </citation>
    <scope>NUCLEOTIDE SEQUENCE [LARGE SCALE GENOMIC DNA]</scope>
    <source>
        <strain evidence="1 2">TM138-S3</strain>
    </source>
</reference>
<protein>
    <submittedName>
        <fullName evidence="1">Uncharacterized protein</fullName>
    </submittedName>
</protein>
<dbReference type="RefSeq" id="XP_069227099.1">
    <property type="nucleotide sequence ID" value="XM_069376049.1"/>
</dbReference>
<dbReference type="SUPFAM" id="SSF55920">
    <property type="entry name" value="Creatinase/aminopeptidase"/>
    <property type="match status" value="1"/>
</dbReference>
<sequence>MAFTSEPGVYLVDQFGVRHEDVLLVREKGLPDVLSGVRAIDAWNP</sequence>
<dbReference type="Proteomes" id="UP000803884">
    <property type="component" value="Unassembled WGS sequence"/>
</dbReference>
<dbReference type="Gene3D" id="3.90.230.10">
    <property type="entry name" value="Creatinase/methionine aminopeptidase superfamily"/>
    <property type="match status" value="1"/>
</dbReference>
<name>A0AB34KGX2_9PEZI</name>
<evidence type="ECO:0000313" key="2">
    <source>
        <dbReference type="Proteomes" id="UP000803884"/>
    </source>
</evidence>
<comment type="caution">
    <text evidence="1">The sequence shown here is derived from an EMBL/GenBank/DDBJ whole genome shotgun (WGS) entry which is preliminary data.</text>
</comment>
<dbReference type="EMBL" id="JAAQHG020000030">
    <property type="protein sequence ID" value="KAL1583993.1"/>
    <property type="molecule type" value="Genomic_DNA"/>
</dbReference>
<dbReference type="AlphaFoldDB" id="A0AB34KGX2"/>
<gene>
    <name evidence="1" type="ORF">WHR41_07444</name>
</gene>